<dbReference type="NCBIfam" id="NF041644">
    <property type="entry name" value="CBO0543_fam"/>
    <property type="match status" value="1"/>
</dbReference>
<evidence type="ECO:0000313" key="2">
    <source>
        <dbReference type="EMBL" id="PKG24341.1"/>
    </source>
</evidence>
<keyword evidence="1" id="KW-0812">Transmembrane</keyword>
<feature type="transmembrane region" description="Helical" evidence="1">
    <location>
        <begin position="125"/>
        <end position="144"/>
    </location>
</feature>
<reference evidence="2 3" key="1">
    <citation type="journal article" date="2003" name="Int. J. Syst. Evol. Microbiol.">
        <title>Bacillus nealsonii sp. nov., isolated from a spacecraft-assembly facility, whose spores are gamma-radiation resistant.</title>
        <authorList>
            <person name="Venkateswaran K."/>
            <person name="Kempf M."/>
            <person name="Chen F."/>
            <person name="Satomi M."/>
            <person name="Nicholson W."/>
            <person name="Kern R."/>
        </authorList>
    </citation>
    <scope>NUCLEOTIDE SEQUENCE [LARGE SCALE GENOMIC DNA]</scope>
    <source>
        <strain evidence="2 3">FO-92</strain>
    </source>
</reference>
<keyword evidence="1" id="KW-1133">Transmembrane helix</keyword>
<name>A0A2N0Z488_9BACI</name>
<dbReference type="EMBL" id="PISE01000014">
    <property type="protein sequence ID" value="PKG24341.1"/>
    <property type="molecule type" value="Genomic_DNA"/>
</dbReference>
<comment type="caution">
    <text evidence="2">The sequence shown here is derived from an EMBL/GenBank/DDBJ whole genome shotgun (WGS) entry which is preliminary data.</text>
</comment>
<dbReference type="OrthoDB" id="1679483at2"/>
<dbReference type="Proteomes" id="UP000233375">
    <property type="component" value="Unassembled WGS sequence"/>
</dbReference>
<sequence>MKNQVFEDSYKKTTELNQDIYQGWMDHSLFTWHWWIGIALIVIPLLLWLKFRNKNSQDRLLFAGVVVAIISAALDYMGTFFGKWRYDYEVYPALSNYIPFSFFALPIAVMFLLQVKPKMNPFLKALIFAVFSIIALPIVKWIGIYEPVKWNYLYSFIIQYFIYLIAHYISRKTKFQPLEE</sequence>
<organism evidence="2 3">
    <name type="scientific">Niallia nealsonii</name>
    <dbReference type="NCBI Taxonomy" id="115979"/>
    <lineage>
        <taxon>Bacteria</taxon>
        <taxon>Bacillati</taxon>
        <taxon>Bacillota</taxon>
        <taxon>Bacilli</taxon>
        <taxon>Bacillales</taxon>
        <taxon>Bacillaceae</taxon>
        <taxon>Niallia</taxon>
    </lineage>
</organism>
<protein>
    <submittedName>
        <fullName evidence="2">Uncharacterized protein</fullName>
    </submittedName>
</protein>
<dbReference type="RefSeq" id="WP_101176465.1">
    <property type="nucleotide sequence ID" value="NZ_PISE01000014.1"/>
</dbReference>
<gene>
    <name evidence="2" type="ORF">CWS01_06910</name>
</gene>
<evidence type="ECO:0000313" key="3">
    <source>
        <dbReference type="Proteomes" id="UP000233375"/>
    </source>
</evidence>
<accession>A0A2N0Z488</accession>
<keyword evidence="3" id="KW-1185">Reference proteome</keyword>
<feature type="transmembrane region" description="Helical" evidence="1">
    <location>
        <begin position="32"/>
        <end position="49"/>
    </location>
</feature>
<dbReference type="InterPro" id="IPR048147">
    <property type="entry name" value="CBO0543-like"/>
</dbReference>
<feature type="transmembrane region" description="Helical" evidence="1">
    <location>
        <begin position="61"/>
        <end position="82"/>
    </location>
</feature>
<feature type="transmembrane region" description="Helical" evidence="1">
    <location>
        <begin position="94"/>
        <end position="113"/>
    </location>
</feature>
<proteinExistence type="predicted"/>
<keyword evidence="1" id="KW-0472">Membrane</keyword>
<dbReference type="AlphaFoldDB" id="A0A2N0Z488"/>
<feature type="transmembrane region" description="Helical" evidence="1">
    <location>
        <begin position="150"/>
        <end position="169"/>
    </location>
</feature>
<evidence type="ECO:0000256" key="1">
    <source>
        <dbReference type="SAM" id="Phobius"/>
    </source>
</evidence>